<evidence type="ECO:0000259" key="4">
    <source>
        <dbReference type="Pfam" id="PF08242"/>
    </source>
</evidence>
<proteinExistence type="predicted"/>
<dbReference type="InterPro" id="IPR013217">
    <property type="entry name" value="Methyltransf_12"/>
</dbReference>
<dbReference type="EMBL" id="PYGA01000008">
    <property type="protein sequence ID" value="PSK97504.1"/>
    <property type="molecule type" value="Genomic_DNA"/>
</dbReference>
<name>A0A2P8DJX6_9ACTN</name>
<accession>A0A2P8DJX6</accession>
<dbReference type="SUPFAM" id="SSF53335">
    <property type="entry name" value="S-adenosyl-L-methionine-dependent methyltransferases"/>
    <property type="match status" value="1"/>
</dbReference>
<protein>
    <submittedName>
        <fullName evidence="5">Methyltransferase family protein</fullName>
    </submittedName>
</protein>
<evidence type="ECO:0000256" key="1">
    <source>
        <dbReference type="ARBA" id="ARBA00022603"/>
    </source>
</evidence>
<dbReference type="PANTHER" id="PTHR43464">
    <property type="entry name" value="METHYLTRANSFERASE"/>
    <property type="match status" value="1"/>
</dbReference>
<dbReference type="AlphaFoldDB" id="A0A2P8DJX6"/>
<dbReference type="GO" id="GO:0008168">
    <property type="term" value="F:methyltransferase activity"/>
    <property type="evidence" value="ECO:0007669"/>
    <property type="project" value="UniProtKB-KW"/>
</dbReference>
<keyword evidence="3" id="KW-0949">S-adenosyl-L-methionine</keyword>
<evidence type="ECO:0000313" key="6">
    <source>
        <dbReference type="Proteomes" id="UP000240542"/>
    </source>
</evidence>
<gene>
    <name evidence="5" type="ORF">CLV63_108225</name>
</gene>
<feature type="domain" description="Methyltransferase type 12" evidence="4">
    <location>
        <begin position="57"/>
        <end position="152"/>
    </location>
</feature>
<reference evidence="5 6" key="1">
    <citation type="submission" date="2018-03" db="EMBL/GenBank/DDBJ databases">
        <title>Genomic Encyclopedia of Archaeal and Bacterial Type Strains, Phase II (KMG-II): from individual species to whole genera.</title>
        <authorList>
            <person name="Goeker M."/>
        </authorList>
    </citation>
    <scope>NUCLEOTIDE SEQUENCE [LARGE SCALE GENOMIC DNA]</scope>
    <source>
        <strain evidence="5 6">DSM 45312</strain>
    </source>
</reference>
<keyword evidence="1 5" id="KW-0489">Methyltransferase</keyword>
<dbReference type="Gene3D" id="3.40.50.150">
    <property type="entry name" value="Vaccinia Virus protein VP39"/>
    <property type="match status" value="1"/>
</dbReference>
<evidence type="ECO:0000313" key="5">
    <source>
        <dbReference type="EMBL" id="PSK97504.1"/>
    </source>
</evidence>
<dbReference type="CDD" id="cd02440">
    <property type="entry name" value="AdoMet_MTases"/>
    <property type="match status" value="1"/>
</dbReference>
<dbReference type="InterPro" id="IPR029063">
    <property type="entry name" value="SAM-dependent_MTases_sf"/>
</dbReference>
<organism evidence="5 6">
    <name type="scientific">Murinocardiopsis flavida</name>
    <dbReference type="NCBI Taxonomy" id="645275"/>
    <lineage>
        <taxon>Bacteria</taxon>
        <taxon>Bacillati</taxon>
        <taxon>Actinomycetota</taxon>
        <taxon>Actinomycetes</taxon>
        <taxon>Streptosporangiales</taxon>
        <taxon>Nocardiopsidaceae</taxon>
        <taxon>Murinocardiopsis</taxon>
    </lineage>
</organism>
<comment type="caution">
    <text evidence="5">The sequence shown here is derived from an EMBL/GenBank/DDBJ whole genome shotgun (WGS) entry which is preliminary data.</text>
</comment>
<dbReference type="Pfam" id="PF08242">
    <property type="entry name" value="Methyltransf_12"/>
    <property type="match status" value="1"/>
</dbReference>
<evidence type="ECO:0000256" key="3">
    <source>
        <dbReference type="ARBA" id="ARBA00022691"/>
    </source>
</evidence>
<keyword evidence="2 5" id="KW-0808">Transferase</keyword>
<keyword evidence="6" id="KW-1185">Reference proteome</keyword>
<dbReference type="PANTHER" id="PTHR43464:SF19">
    <property type="entry name" value="UBIQUINONE BIOSYNTHESIS O-METHYLTRANSFERASE, MITOCHONDRIAL"/>
    <property type="match status" value="1"/>
</dbReference>
<evidence type="ECO:0000256" key="2">
    <source>
        <dbReference type="ARBA" id="ARBA00022679"/>
    </source>
</evidence>
<sequence length="270" mass="28723">MTHIPLRALTRPGRVTRMDPSPAPPRYTLLDFNAPLSETRARTITSGLLPTQDAHVLDLGCGWAELLLRVLESAPDVTGTGIDADATAIRRGRANAERRGLADRVRLDTGDAAATGEETADAVISIGAAHAWGGSRDALAALRGHVRPGGRLLLGDAFWEREPTPAALAALDAAPDDFNTLGGLADLAMSAGFRILSVSTANQDEWDDFESRFCAGSEQWLFAHPDAPEAADVRAAVDAHRNGWLHGYRGILGFAYLTLALPPAPAQRLP</sequence>
<dbReference type="GO" id="GO:0032259">
    <property type="term" value="P:methylation"/>
    <property type="evidence" value="ECO:0007669"/>
    <property type="project" value="UniProtKB-KW"/>
</dbReference>
<dbReference type="Proteomes" id="UP000240542">
    <property type="component" value="Unassembled WGS sequence"/>
</dbReference>